<sequence>MPVMDLCEAKADEIQFNGALDRETVPNIWNKLTKWKPNTTQVKVDLAHVNRIDSAGLVLLLHLIEHAKSKNCHIMLTFVPNQLITLIELSNVESLFADHLNNAKVE</sequence>
<dbReference type="Gene3D" id="3.30.750.24">
    <property type="entry name" value="STAS domain"/>
    <property type="match status" value="1"/>
</dbReference>
<proteinExistence type="predicted"/>
<dbReference type="HOGENOM" id="CLU_115403_13_0_6"/>
<dbReference type="KEGG" id="awd:AWOD_I_2286"/>
<dbReference type="OrthoDB" id="5900662at2"/>
<dbReference type="AlphaFoldDB" id="A0A090KLD2"/>
<dbReference type="PANTHER" id="PTHR35849:SF1">
    <property type="entry name" value="INTERMEMBRANE PHOSPHOLIPID TRANSPORT SYSTEM BINDING PROTEIN MLAB"/>
    <property type="match status" value="1"/>
</dbReference>
<dbReference type="PATRIC" id="fig|80852.17.peg.2365"/>
<dbReference type="STRING" id="80852.AWOD_I_2286"/>
<organism evidence="2 3">
    <name type="scientific">Aliivibrio wodanis</name>
    <dbReference type="NCBI Taxonomy" id="80852"/>
    <lineage>
        <taxon>Bacteria</taxon>
        <taxon>Pseudomonadati</taxon>
        <taxon>Pseudomonadota</taxon>
        <taxon>Gammaproteobacteria</taxon>
        <taxon>Vibrionales</taxon>
        <taxon>Vibrionaceae</taxon>
        <taxon>Aliivibrio</taxon>
    </lineage>
</organism>
<dbReference type="Proteomes" id="UP000032427">
    <property type="component" value="Chromosome 1"/>
</dbReference>
<dbReference type="PROSITE" id="PS50801">
    <property type="entry name" value="STAS"/>
    <property type="match status" value="1"/>
</dbReference>
<dbReference type="InterPro" id="IPR036513">
    <property type="entry name" value="STAS_dom_sf"/>
</dbReference>
<dbReference type="PANTHER" id="PTHR35849">
    <property type="entry name" value="BLR2341 PROTEIN"/>
    <property type="match status" value="1"/>
</dbReference>
<feature type="domain" description="STAS" evidence="1">
    <location>
        <begin position="14"/>
        <end position="106"/>
    </location>
</feature>
<reference evidence="3" key="1">
    <citation type="submission" date="2014-09" db="EMBL/GenBank/DDBJ databases">
        <authorList>
            <person name="Hjerde E."/>
        </authorList>
    </citation>
    <scope>NUCLEOTIDE SEQUENCE [LARGE SCALE GENOMIC DNA]</scope>
    <source>
        <strain evidence="3">06/09/139</strain>
    </source>
</reference>
<accession>A0A090KLD2</accession>
<gene>
    <name evidence="2" type="ORF">AWOD_I_2286</name>
</gene>
<dbReference type="InterPro" id="IPR052746">
    <property type="entry name" value="MlaB_ABC_Transporter"/>
</dbReference>
<dbReference type="InterPro" id="IPR002645">
    <property type="entry name" value="STAS_dom"/>
</dbReference>
<dbReference type="SUPFAM" id="SSF52091">
    <property type="entry name" value="SpoIIaa-like"/>
    <property type="match status" value="1"/>
</dbReference>
<dbReference type="CDD" id="cd07043">
    <property type="entry name" value="STAS_anti-anti-sigma_factors"/>
    <property type="match status" value="1"/>
</dbReference>
<dbReference type="GeneID" id="28541872"/>
<dbReference type="Pfam" id="PF13466">
    <property type="entry name" value="STAS_2"/>
    <property type="match status" value="1"/>
</dbReference>
<evidence type="ECO:0000313" key="3">
    <source>
        <dbReference type="Proteomes" id="UP000032427"/>
    </source>
</evidence>
<dbReference type="EMBL" id="LN554846">
    <property type="protein sequence ID" value="CED72344.1"/>
    <property type="molecule type" value="Genomic_DNA"/>
</dbReference>
<protein>
    <recommendedName>
        <fullName evidence="1">STAS domain-containing protein</fullName>
    </recommendedName>
</protein>
<evidence type="ECO:0000259" key="1">
    <source>
        <dbReference type="PROSITE" id="PS50801"/>
    </source>
</evidence>
<keyword evidence="3" id="KW-1185">Reference proteome</keyword>
<name>A0A090KLD2_9GAMM</name>
<dbReference type="InterPro" id="IPR058548">
    <property type="entry name" value="MlaB-like_STAS"/>
</dbReference>
<evidence type="ECO:0000313" key="2">
    <source>
        <dbReference type="EMBL" id="CED72344.1"/>
    </source>
</evidence>